<evidence type="ECO:0000256" key="1">
    <source>
        <dbReference type="ARBA" id="ARBA00008129"/>
    </source>
</evidence>
<evidence type="ECO:0000259" key="3">
    <source>
        <dbReference type="PROSITE" id="PS50263"/>
    </source>
</evidence>
<accession>Q6RWN2</accession>
<reference evidence="4" key="1">
    <citation type="journal article" date="2004" name="Appl. Environ. Microbiol.">
        <title>Exploring nitrilase sequence space for enantioselective catalysis.</title>
        <authorList>
            <person name="Robertson D.E."/>
            <person name="Chaplin J.A."/>
            <person name="DeSantis G."/>
            <person name="Podar M."/>
            <person name="Madden M."/>
            <person name="Chi E."/>
            <person name="Richardson T."/>
            <person name="Milan A."/>
            <person name="Miller M."/>
            <person name="Weiner D.P."/>
            <person name="Wong K."/>
            <person name="McQuaid J."/>
            <person name="Farwell B."/>
            <person name="Preston L.A."/>
            <person name="Tan X."/>
            <person name="Snead M.A."/>
            <person name="Keller M."/>
            <person name="Mathur E."/>
            <person name="Kretz P.L."/>
            <person name="Burk M.J."/>
            <person name="Short J.M."/>
        </authorList>
    </citation>
    <scope>NUCLEOTIDE SEQUENCE</scope>
</reference>
<dbReference type="PROSITE" id="PS50263">
    <property type="entry name" value="CN_HYDROLASE"/>
    <property type="match status" value="1"/>
</dbReference>
<dbReference type="AlphaFoldDB" id="Q6RWN2"/>
<dbReference type="PANTHER" id="PTHR46044:SF1">
    <property type="entry name" value="CN HYDROLASE DOMAIN-CONTAINING PROTEIN"/>
    <property type="match status" value="1"/>
</dbReference>
<gene>
    <name evidence="4" type="ORF">BD7551</name>
</gene>
<dbReference type="InterPro" id="IPR036526">
    <property type="entry name" value="C-N_Hydrolase_sf"/>
</dbReference>
<dbReference type="InterPro" id="IPR044149">
    <property type="entry name" value="Nitrilases_CHs"/>
</dbReference>
<dbReference type="InterPro" id="IPR003010">
    <property type="entry name" value="C-N_Hydrolase"/>
</dbReference>
<dbReference type="CDD" id="cd07564">
    <property type="entry name" value="nitrilases_CHs"/>
    <property type="match status" value="1"/>
</dbReference>
<dbReference type="PANTHER" id="PTHR46044">
    <property type="entry name" value="NITRILASE"/>
    <property type="match status" value="1"/>
</dbReference>
<dbReference type="PROSITE" id="PS00920">
    <property type="entry name" value="NITRIL_CHT_1"/>
    <property type="match status" value="1"/>
</dbReference>
<evidence type="ECO:0000313" key="4">
    <source>
        <dbReference type="EMBL" id="AAR97417.1"/>
    </source>
</evidence>
<dbReference type="GO" id="GO:0018762">
    <property type="term" value="F:aliphatic nitrilase activity"/>
    <property type="evidence" value="ECO:0007669"/>
    <property type="project" value="UniProtKB-EC"/>
</dbReference>
<comment type="similarity">
    <text evidence="1">Belongs to the carbon-nitrogen hydrolase superfamily. Nitrilase family.</text>
</comment>
<dbReference type="EMBL" id="AY487470">
    <property type="protein sequence ID" value="AAR97417.1"/>
    <property type="molecule type" value="Genomic_DNA"/>
</dbReference>
<feature type="region of interest" description="Disordered" evidence="2">
    <location>
        <begin position="312"/>
        <end position="345"/>
    </location>
</feature>
<sequence length="345" mass="37849">MGITHPKFKAAAVQAAPGFLDSEATVDKTIRLMQEAADHGASLIVFPEAWLPGYPWWIWLGPPAWGMQFVQRYFDNSPSVGDDLFRRIERAAAKAKIEVVLGLSERAAGSLYLAQAFISSTGETRAVRRKLRPTHVERTVFGEGDGSDFKVFDTPLGRVGGLLCWEHLQPLSRYAMFSMNEQVHAAAWPTFSLYTDFAHALGHELNLAASATYAAEGQCYVIAACGVVTQEMLDLMKAPCPPEYLRVGGGYAMIFAPDGRRIAAALPPEQEGLIYADIDLSMISLAKAAADPTGHYSRPDVVRLMLNTEPMQRVEKLQPPLDSAARRENEPARETAAATESRQPQ</sequence>
<feature type="domain" description="CN hydrolase" evidence="3">
    <location>
        <begin position="8"/>
        <end position="280"/>
    </location>
</feature>
<dbReference type="Pfam" id="PF00795">
    <property type="entry name" value="CN_hydrolase"/>
    <property type="match status" value="1"/>
</dbReference>
<evidence type="ECO:0000256" key="2">
    <source>
        <dbReference type="SAM" id="MobiDB-lite"/>
    </source>
</evidence>
<dbReference type="PROSITE" id="PS00921">
    <property type="entry name" value="NITRIL_CHT_2"/>
    <property type="match status" value="1"/>
</dbReference>
<dbReference type="GO" id="GO:0018822">
    <property type="term" value="F:nitrile hydratase activity"/>
    <property type="evidence" value="ECO:0007669"/>
    <property type="project" value="TreeGrafter"/>
</dbReference>
<protein>
    <submittedName>
        <fullName evidence="4">Nitrilase</fullName>
        <ecNumber evidence="4">3.5.5.7</ecNumber>
    </submittedName>
</protein>
<proteinExistence type="inferred from homology"/>
<dbReference type="InterPro" id="IPR000132">
    <property type="entry name" value="Nitrilase/CN_hydratase_CS"/>
</dbReference>
<organism evidence="4">
    <name type="scientific">uncultured organism</name>
    <dbReference type="NCBI Taxonomy" id="155900"/>
    <lineage>
        <taxon>unclassified sequences</taxon>
        <taxon>environmental samples</taxon>
    </lineage>
</organism>
<dbReference type="GO" id="GO:0051410">
    <property type="term" value="P:detoxification of nitrogen compound"/>
    <property type="evidence" value="ECO:0007669"/>
    <property type="project" value="TreeGrafter"/>
</dbReference>
<dbReference type="Gene3D" id="3.60.110.10">
    <property type="entry name" value="Carbon-nitrogen hydrolase"/>
    <property type="match status" value="1"/>
</dbReference>
<dbReference type="EC" id="3.5.5.7" evidence="4"/>
<keyword evidence="4" id="KW-0378">Hydrolase</keyword>
<name>Q6RWN2_9ZZZZ</name>
<dbReference type="SUPFAM" id="SSF56317">
    <property type="entry name" value="Carbon-nitrogen hydrolase"/>
    <property type="match status" value="1"/>
</dbReference>
<feature type="compositionally biased region" description="Basic and acidic residues" evidence="2">
    <location>
        <begin position="324"/>
        <end position="333"/>
    </location>
</feature>